<accession>A0A318SS77</accession>
<comment type="caution">
    <text evidence="2">The sequence shown here is derived from an EMBL/GenBank/DDBJ whole genome shotgun (WGS) entry which is preliminary data.</text>
</comment>
<organism evidence="2 3">
    <name type="scientific">Pseudoroseicyclus aestuarii</name>
    <dbReference type="NCBI Taxonomy" id="1795041"/>
    <lineage>
        <taxon>Bacteria</taxon>
        <taxon>Pseudomonadati</taxon>
        <taxon>Pseudomonadota</taxon>
        <taxon>Alphaproteobacteria</taxon>
        <taxon>Rhodobacterales</taxon>
        <taxon>Paracoccaceae</taxon>
        <taxon>Pseudoroseicyclus</taxon>
    </lineage>
</organism>
<proteinExistence type="predicted"/>
<dbReference type="PROSITE" id="PS51257">
    <property type="entry name" value="PROKAR_LIPOPROTEIN"/>
    <property type="match status" value="1"/>
</dbReference>
<sequence length="122" mass="11837">MTRMPLVLSALAALTTLSACAGLPGSAPSPTAGPISAVAGEVEGEVETYSFTPCGDAATICSDGDTGTLATVGGETVITGLYGTRVFRLSPGGSGTVELNGTAYPLAWGVDTAAVIAANAAS</sequence>
<protein>
    <submittedName>
        <fullName evidence="2">Uncharacterized protein</fullName>
    </submittedName>
</protein>
<evidence type="ECO:0000313" key="3">
    <source>
        <dbReference type="Proteomes" id="UP000248311"/>
    </source>
</evidence>
<keyword evidence="3" id="KW-1185">Reference proteome</keyword>
<reference evidence="2 3" key="1">
    <citation type="submission" date="2018-06" db="EMBL/GenBank/DDBJ databases">
        <title>Genomic Encyclopedia of Type Strains, Phase III (KMG-III): the genomes of soil and plant-associated and newly described type strains.</title>
        <authorList>
            <person name="Whitman W."/>
        </authorList>
    </citation>
    <scope>NUCLEOTIDE SEQUENCE [LARGE SCALE GENOMIC DNA]</scope>
    <source>
        <strain evidence="2 3">CECT 9025</strain>
    </source>
</reference>
<dbReference type="EMBL" id="QJTE01000002">
    <property type="protein sequence ID" value="PYE84680.1"/>
    <property type="molecule type" value="Genomic_DNA"/>
</dbReference>
<evidence type="ECO:0000313" key="2">
    <source>
        <dbReference type="EMBL" id="PYE84680.1"/>
    </source>
</evidence>
<dbReference type="OrthoDB" id="7868250at2"/>
<dbReference type="Proteomes" id="UP000248311">
    <property type="component" value="Unassembled WGS sequence"/>
</dbReference>
<keyword evidence="1" id="KW-0732">Signal</keyword>
<gene>
    <name evidence="2" type="ORF">DFP88_102483</name>
</gene>
<feature type="signal peptide" evidence="1">
    <location>
        <begin position="1"/>
        <end position="21"/>
    </location>
</feature>
<name>A0A318SS77_9RHOB</name>
<dbReference type="AlphaFoldDB" id="A0A318SS77"/>
<evidence type="ECO:0000256" key="1">
    <source>
        <dbReference type="SAM" id="SignalP"/>
    </source>
</evidence>
<feature type="chain" id="PRO_5016322364" evidence="1">
    <location>
        <begin position="22"/>
        <end position="122"/>
    </location>
</feature>
<dbReference type="RefSeq" id="WP_110813748.1">
    <property type="nucleotide sequence ID" value="NZ_QJTE01000002.1"/>
</dbReference>